<dbReference type="InterPro" id="IPR050109">
    <property type="entry name" value="HTH-type_TetR-like_transc_reg"/>
</dbReference>
<reference evidence="7 8" key="1">
    <citation type="submission" date="2021-08" db="EMBL/GenBank/DDBJ databases">
        <title>Streptomyces sp. PTM05 isolated from lichen.</title>
        <authorList>
            <person name="Somphong A."/>
            <person name="Phongsopitanun W."/>
            <person name="Tanasupawat S."/>
        </authorList>
    </citation>
    <scope>NUCLEOTIDE SEQUENCE [LARGE SCALE GENOMIC DNA]</scope>
    <source>
        <strain evidence="7 8">Ptm05</strain>
    </source>
</reference>
<feature type="domain" description="HTH tetR-type" evidence="6">
    <location>
        <begin position="40"/>
        <end position="100"/>
    </location>
</feature>
<keyword evidence="1" id="KW-0805">Transcription regulation</keyword>
<dbReference type="PANTHER" id="PTHR30055">
    <property type="entry name" value="HTH-TYPE TRANSCRIPTIONAL REGULATOR RUTR"/>
    <property type="match status" value="1"/>
</dbReference>
<dbReference type="PANTHER" id="PTHR30055:SF234">
    <property type="entry name" value="HTH-TYPE TRANSCRIPTIONAL REGULATOR BETI"/>
    <property type="match status" value="1"/>
</dbReference>
<evidence type="ECO:0000256" key="5">
    <source>
        <dbReference type="SAM" id="MobiDB-lite"/>
    </source>
</evidence>
<keyword evidence="8" id="KW-1185">Reference proteome</keyword>
<dbReference type="PROSITE" id="PS50977">
    <property type="entry name" value="HTH_TETR_2"/>
    <property type="match status" value="1"/>
</dbReference>
<comment type="caution">
    <text evidence="7">The sequence shown here is derived from an EMBL/GenBank/DDBJ whole genome shotgun (WGS) entry which is preliminary data.</text>
</comment>
<accession>A0ABS7QP78</accession>
<dbReference type="RefSeq" id="WP_222973300.1">
    <property type="nucleotide sequence ID" value="NZ_JAINVZ010000001.1"/>
</dbReference>
<dbReference type="EMBL" id="JAINVZ010000001">
    <property type="protein sequence ID" value="MBY8883619.1"/>
    <property type="molecule type" value="Genomic_DNA"/>
</dbReference>
<keyword evidence="2 4" id="KW-0238">DNA-binding</keyword>
<dbReference type="Proteomes" id="UP001198565">
    <property type="component" value="Unassembled WGS sequence"/>
</dbReference>
<dbReference type="Pfam" id="PF00440">
    <property type="entry name" value="TetR_N"/>
    <property type="match status" value="1"/>
</dbReference>
<evidence type="ECO:0000256" key="2">
    <source>
        <dbReference type="ARBA" id="ARBA00023125"/>
    </source>
</evidence>
<evidence type="ECO:0000256" key="1">
    <source>
        <dbReference type="ARBA" id="ARBA00023015"/>
    </source>
</evidence>
<evidence type="ECO:0000256" key="4">
    <source>
        <dbReference type="PROSITE-ProRule" id="PRU00335"/>
    </source>
</evidence>
<evidence type="ECO:0000313" key="8">
    <source>
        <dbReference type="Proteomes" id="UP001198565"/>
    </source>
</evidence>
<proteinExistence type="predicted"/>
<evidence type="ECO:0000313" key="7">
    <source>
        <dbReference type="EMBL" id="MBY8883619.1"/>
    </source>
</evidence>
<organism evidence="7 8">
    <name type="scientific">Streptantibioticus parmotrematis</name>
    <dbReference type="NCBI Taxonomy" id="2873249"/>
    <lineage>
        <taxon>Bacteria</taxon>
        <taxon>Bacillati</taxon>
        <taxon>Actinomycetota</taxon>
        <taxon>Actinomycetes</taxon>
        <taxon>Kitasatosporales</taxon>
        <taxon>Streptomycetaceae</taxon>
        <taxon>Streptantibioticus</taxon>
    </lineage>
</organism>
<keyword evidence="3" id="KW-0804">Transcription</keyword>
<evidence type="ECO:0000256" key="3">
    <source>
        <dbReference type="ARBA" id="ARBA00023163"/>
    </source>
</evidence>
<sequence length="263" mass="28105">MNELVGSAQPVVLPGTRTGREPDRSIRRGPRSTTPEAVAANQRDRLFDALVRTVADKGYPHARVSDICRAAGVTRPVFYDVFAGKEDAFLAAYRHGTDLLLATMDTAFGRPTHWPSAVRDALGAMLVLLADAPRFAVAAIVEIDALGAAGRRERQRLVARLHRFFTSAPALPVGVPAEQVVTGVIGGAYSALYREVDEGRAQRLPHLLPAMCYLVLAPFLGPRAAAEEAKKALSAPPVALSCANPARRAETGRTVNILPSQVG</sequence>
<dbReference type="InterPro" id="IPR001647">
    <property type="entry name" value="HTH_TetR"/>
</dbReference>
<dbReference type="SUPFAM" id="SSF46689">
    <property type="entry name" value="Homeodomain-like"/>
    <property type="match status" value="1"/>
</dbReference>
<name>A0ABS7QP78_9ACTN</name>
<evidence type="ECO:0000259" key="6">
    <source>
        <dbReference type="PROSITE" id="PS50977"/>
    </source>
</evidence>
<protein>
    <submittedName>
        <fullName evidence="7">TetR/AcrR family transcriptional regulator</fullName>
    </submittedName>
</protein>
<gene>
    <name evidence="7" type="ORF">K7472_02000</name>
</gene>
<feature type="region of interest" description="Disordered" evidence="5">
    <location>
        <begin position="1"/>
        <end position="36"/>
    </location>
</feature>
<dbReference type="Gene3D" id="1.10.357.10">
    <property type="entry name" value="Tetracycline Repressor, domain 2"/>
    <property type="match status" value="1"/>
</dbReference>
<feature type="DNA-binding region" description="H-T-H motif" evidence="4">
    <location>
        <begin position="63"/>
        <end position="82"/>
    </location>
</feature>
<dbReference type="InterPro" id="IPR009057">
    <property type="entry name" value="Homeodomain-like_sf"/>
</dbReference>